<sequence>MDNGGERNTLLILPPDTLDSIKELDISSVPRTEQPPRGFILQMHHAKKAGKWNKRFITLLEGGQIFSSKKADPNPTDKDVVTLCHLSDFDIYTPNEAHMKKHLKSPKKYCYAIKSQYKMANFATTEGFAHYFCTDDLRAAQKFHSLVQGWRSWYLVNKKAQVIEEKPPQIASTKHQVKKSVSHINLNGHRLKVSVDESPYSIGEFQPLVDLTRFDKPLDDFGKDWFLDATTKPEQPIFTSPSDSDSNSVRRPLIDTRTEQPFASTVTELEIPCGAFAKYAPEKGCVRPDAGRTPTDFSWRKTAK</sequence>
<reference evidence="3" key="1">
    <citation type="journal article" date="2013" name="Genome Announc.">
        <title>Draft genome sequence of the ascomycete Phaeoacremonium aleophilum strain UCR-PA7, a causal agent of the esca disease complex in grapevines.</title>
        <authorList>
            <person name="Blanco-Ulate B."/>
            <person name="Rolshausen P."/>
            <person name="Cantu D."/>
        </authorList>
    </citation>
    <scope>NUCLEOTIDE SEQUENCE [LARGE SCALE GENOMIC DNA]</scope>
    <source>
        <strain evidence="3">UCR-PA7</strain>
    </source>
</reference>
<dbReference type="HOGENOM" id="CLU_915821_0_0_1"/>
<gene>
    <name evidence="2" type="ORF">UCRPA7_5811</name>
</gene>
<dbReference type="OrthoDB" id="43122at2759"/>
<dbReference type="AlphaFoldDB" id="R8BH79"/>
<name>R8BH79_PHAM7</name>
<dbReference type="eggNOG" id="ENOG502S2MX">
    <property type="taxonomic scope" value="Eukaryota"/>
</dbReference>
<feature type="region of interest" description="Disordered" evidence="1">
    <location>
        <begin position="284"/>
        <end position="304"/>
    </location>
</feature>
<evidence type="ECO:0008006" key="4">
    <source>
        <dbReference type="Google" id="ProtNLM"/>
    </source>
</evidence>
<dbReference type="PANTHER" id="PTHR38700">
    <property type="entry name" value="YALI0E22418P"/>
    <property type="match status" value="1"/>
</dbReference>
<protein>
    <recommendedName>
        <fullName evidence="4">PH domain-containing protein</fullName>
    </recommendedName>
</protein>
<evidence type="ECO:0000313" key="3">
    <source>
        <dbReference type="Proteomes" id="UP000014074"/>
    </source>
</evidence>
<dbReference type="GeneID" id="19326404"/>
<dbReference type="KEGG" id="tmn:UCRPA7_5811"/>
<dbReference type="Proteomes" id="UP000014074">
    <property type="component" value="Unassembled WGS sequence"/>
</dbReference>
<dbReference type="EMBL" id="KB933203">
    <property type="protein sequence ID" value="EON98639.1"/>
    <property type="molecule type" value="Genomic_DNA"/>
</dbReference>
<dbReference type="Gene3D" id="2.30.29.30">
    <property type="entry name" value="Pleckstrin-homology domain (PH domain)/Phosphotyrosine-binding domain (PTB)"/>
    <property type="match status" value="1"/>
</dbReference>
<evidence type="ECO:0000256" key="1">
    <source>
        <dbReference type="SAM" id="MobiDB-lite"/>
    </source>
</evidence>
<accession>R8BH79</accession>
<organism evidence="2 3">
    <name type="scientific">Phaeoacremonium minimum (strain UCR-PA7)</name>
    <name type="common">Esca disease fungus</name>
    <name type="synonym">Togninia minima</name>
    <dbReference type="NCBI Taxonomy" id="1286976"/>
    <lineage>
        <taxon>Eukaryota</taxon>
        <taxon>Fungi</taxon>
        <taxon>Dikarya</taxon>
        <taxon>Ascomycota</taxon>
        <taxon>Pezizomycotina</taxon>
        <taxon>Sordariomycetes</taxon>
        <taxon>Sordariomycetidae</taxon>
        <taxon>Togniniales</taxon>
        <taxon>Togniniaceae</taxon>
        <taxon>Phaeoacremonium</taxon>
    </lineage>
</organism>
<evidence type="ECO:0000313" key="2">
    <source>
        <dbReference type="EMBL" id="EON98639.1"/>
    </source>
</evidence>
<proteinExistence type="predicted"/>
<keyword evidence="3" id="KW-1185">Reference proteome</keyword>
<dbReference type="RefSeq" id="XP_007916546.1">
    <property type="nucleotide sequence ID" value="XM_007918355.1"/>
</dbReference>
<dbReference type="PANTHER" id="PTHR38700:SF1">
    <property type="entry name" value="PH DOMAIN-CONTAINING PROTEIN"/>
    <property type="match status" value="1"/>
</dbReference>
<dbReference type="InterPro" id="IPR011993">
    <property type="entry name" value="PH-like_dom_sf"/>
</dbReference>